<feature type="transmembrane region" description="Helical" evidence="1">
    <location>
        <begin position="46"/>
        <end position="66"/>
    </location>
</feature>
<dbReference type="AlphaFoldDB" id="A0A0G3X9S2"/>
<evidence type="ECO:0000256" key="1">
    <source>
        <dbReference type="SAM" id="Phobius"/>
    </source>
</evidence>
<gene>
    <name evidence="2" type="ORF">AM2010_1890</name>
</gene>
<organism evidence="2 3">
    <name type="scientific">Pelagerythrobacter marensis</name>
    <dbReference type="NCBI Taxonomy" id="543877"/>
    <lineage>
        <taxon>Bacteria</taxon>
        <taxon>Pseudomonadati</taxon>
        <taxon>Pseudomonadota</taxon>
        <taxon>Alphaproteobacteria</taxon>
        <taxon>Sphingomonadales</taxon>
        <taxon>Erythrobacteraceae</taxon>
        <taxon>Pelagerythrobacter</taxon>
    </lineage>
</organism>
<accession>A0A0G3X9S2</accession>
<dbReference type="KEGG" id="amx:AM2010_1890"/>
<proteinExistence type="predicted"/>
<feature type="transmembrane region" description="Helical" evidence="1">
    <location>
        <begin position="20"/>
        <end position="40"/>
    </location>
</feature>
<evidence type="ECO:0000313" key="2">
    <source>
        <dbReference type="EMBL" id="AKM07952.1"/>
    </source>
</evidence>
<keyword evidence="1" id="KW-0812">Transmembrane</keyword>
<name>A0A0G3X9S2_9SPHN</name>
<keyword evidence="3" id="KW-1185">Reference proteome</keyword>
<dbReference type="Proteomes" id="UP000037643">
    <property type="component" value="Chromosome"/>
</dbReference>
<dbReference type="STRING" id="543877.AM2010_1890"/>
<dbReference type="PATRIC" id="fig|543877.4.peg.1918"/>
<protein>
    <submittedName>
        <fullName evidence="2">Uncharacterized protein</fullName>
    </submittedName>
</protein>
<dbReference type="EMBL" id="CP011805">
    <property type="protein sequence ID" value="AKM07952.1"/>
    <property type="molecule type" value="Genomic_DNA"/>
</dbReference>
<keyword evidence="1" id="KW-0472">Membrane</keyword>
<reference evidence="2 3" key="1">
    <citation type="submission" date="2015-06" db="EMBL/GenBank/DDBJ databases">
        <authorList>
            <person name="Kim K.M."/>
        </authorList>
    </citation>
    <scope>NUCLEOTIDE SEQUENCE [LARGE SCALE GENOMIC DNA]</scope>
    <source>
        <strain evidence="2 3">KCTC 22370</strain>
    </source>
</reference>
<evidence type="ECO:0000313" key="3">
    <source>
        <dbReference type="Proteomes" id="UP000037643"/>
    </source>
</evidence>
<keyword evidence="1" id="KW-1133">Transmembrane helix</keyword>
<sequence length="199" mass="22485">MARADFNYPSPEAIWLHEKIPGPLLFISVIMLPLILYGGLGGLYDGNYPLAATVFLCGGLPWLFLYTNGTGLKLAWDEHRIYMRPQSFRPPSWRRPWLARLPWRSLAYDEISSLDAITVNDPGARSFLLPFQLLRLTAKGATEEYDERHIWLYSLALRDKELAPLLRQLDTKCPGMLPDVVQQRLGQWAARGSGGDAGD</sequence>